<dbReference type="Pfam" id="PF13193">
    <property type="entry name" value="AMP-binding_C"/>
    <property type="match status" value="1"/>
</dbReference>
<evidence type="ECO:0000259" key="4">
    <source>
        <dbReference type="Pfam" id="PF13193"/>
    </source>
</evidence>
<accession>A0A2T1A515</accession>
<keyword evidence="6" id="KW-1185">Reference proteome</keyword>
<evidence type="ECO:0000259" key="3">
    <source>
        <dbReference type="Pfam" id="PF00501"/>
    </source>
</evidence>
<evidence type="ECO:0000313" key="5">
    <source>
        <dbReference type="EMBL" id="PRZ43692.1"/>
    </source>
</evidence>
<comment type="similarity">
    <text evidence="1">Belongs to the ATP-dependent AMP-binding enzyme family.</text>
</comment>
<dbReference type="PANTHER" id="PTHR43201">
    <property type="entry name" value="ACYL-COA SYNTHETASE"/>
    <property type="match status" value="1"/>
</dbReference>
<dbReference type="InterPro" id="IPR000873">
    <property type="entry name" value="AMP-dep_synth/lig_dom"/>
</dbReference>
<feature type="domain" description="AMP-binding enzyme C-terminal" evidence="4">
    <location>
        <begin position="300"/>
        <end position="372"/>
    </location>
</feature>
<name>A0A2T1A515_9ACTN</name>
<dbReference type="Gene3D" id="3.30.300.30">
    <property type="match status" value="1"/>
</dbReference>
<feature type="domain" description="AMP-dependent synthetase/ligase" evidence="3">
    <location>
        <begin position="83"/>
        <end position="221"/>
    </location>
</feature>
<organism evidence="5 6">
    <name type="scientific">Antricoccus suffuscus</name>
    <dbReference type="NCBI Taxonomy" id="1629062"/>
    <lineage>
        <taxon>Bacteria</taxon>
        <taxon>Bacillati</taxon>
        <taxon>Actinomycetota</taxon>
        <taxon>Actinomycetes</taxon>
        <taxon>Geodermatophilales</taxon>
        <taxon>Antricoccaceae</taxon>
        <taxon>Antricoccus</taxon>
    </lineage>
</organism>
<sequence>MWLRGSPDSPALTLGGRTLSYRQFADEIARLELPASGSVDASSVDPLRTLTLLYAAITRGRPVIIADPAHAVDTIDEPPPGTFLVAVTSGSSGHPRPVARTAASWTDSFAPLAELAGLRATDTVGLTGPLHSTLHLFGAMHTLWLGAHLTEATSEATAVHCVPTVLMSLLATRPSRLRSAVVAGAALPDHVTKTATAQGISLLEYYGATELSFVAARQVPRPMRAFPGVELDLRSGVLWSRSPYTSLGYVGVDGPLLVDAEGFATVGDLATLSSDGDLIVRGRSDAAILTGGSTVIAEDVESVLMSLPGVRSAAVVGRPHPRLGQVVIAVLQLATDTDIATVRALARRSLRAEALPRRWHAVDKMPTTSTGKVARTLVARGIADGSLLTRPAIKS</sequence>
<evidence type="ECO:0000313" key="6">
    <source>
        <dbReference type="Proteomes" id="UP000237752"/>
    </source>
</evidence>
<dbReference type="InterPro" id="IPR042099">
    <property type="entry name" value="ANL_N_sf"/>
</dbReference>
<dbReference type="SUPFAM" id="SSF56801">
    <property type="entry name" value="Acetyl-CoA synthetase-like"/>
    <property type="match status" value="1"/>
</dbReference>
<dbReference type="Pfam" id="PF00501">
    <property type="entry name" value="AMP-binding"/>
    <property type="match status" value="1"/>
</dbReference>
<dbReference type="InterPro" id="IPR025110">
    <property type="entry name" value="AMP-bd_C"/>
</dbReference>
<dbReference type="PANTHER" id="PTHR43201:SF5">
    <property type="entry name" value="MEDIUM-CHAIN ACYL-COA LIGASE ACSF2, MITOCHONDRIAL"/>
    <property type="match status" value="1"/>
</dbReference>
<protein>
    <submittedName>
        <fullName evidence="5">Acyl-CoA synthetase (AMP-forming)/AMP-acid ligase II</fullName>
    </submittedName>
</protein>
<evidence type="ECO:0000256" key="1">
    <source>
        <dbReference type="ARBA" id="ARBA00006432"/>
    </source>
</evidence>
<dbReference type="Proteomes" id="UP000237752">
    <property type="component" value="Unassembled WGS sequence"/>
</dbReference>
<dbReference type="Gene3D" id="3.40.50.12780">
    <property type="entry name" value="N-terminal domain of ligase-like"/>
    <property type="match status" value="1"/>
</dbReference>
<dbReference type="AlphaFoldDB" id="A0A2T1A515"/>
<dbReference type="InterPro" id="IPR045851">
    <property type="entry name" value="AMP-bd_C_sf"/>
</dbReference>
<proteinExistence type="inferred from homology"/>
<gene>
    <name evidence="5" type="ORF">CLV47_102383</name>
</gene>
<comment type="caution">
    <text evidence="5">The sequence shown here is derived from an EMBL/GenBank/DDBJ whole genome shotgun (WGS) entry which is preliminary data.</text>
</comment>
<dbReference type="GO" id="GO:0006631">
    <property type="term" value="P:fatty acid metabolic process"/>
    <property type="evidence" value="ECO:0007669"/>
    <property type="project" value="TreeGrafter"/>
</dbReference>
<dbReference type="EMBL" id="PVUE01000002">
    <property type="protein sequence ID" value="PRZ43692.1"/>
    <property type="molecule type" value="Genomic_DNA"/>
</dbReference>
<dbReference type="GO" id="GO:0031956">
    <property type="term" value="F:medium-chain fatty acid-CoA ligase activity"/>
    <property type="evidence" value="ECO:0007669"/>
    <property type="project" value="TreeGrafter"/>
</dbReference>
<evidence type="ECO:0000256" key="2">
    <source>
        <dbReference type="ARBA" id="ARBA00022598"/>
    </source>
</evidence>
<keyword evidence="2 5" id="KW-0436">Ligase</keyword>
<reference evidence="5 6" key="1">
    <citation type="submission" date="2018-03" db="EMBL/GenBank/DDBJ databases">
        <title>Genomic Encyclopedia of Archaeal and Bacterial Type Strains, Phase II (KMG-II): from individual species to whole genera.</title>
        <authorList>
            <person name="Goeker M."/>
        </authorList>
    </citation>
    <scope>NUCLEOTIDE SEQUENCE [LARGE SCALE GENOMIC DNA]</scope>
    <source>
        <strain evidence="5 6">DSM 100065</strain>
    </source>
</reference>